<dbReference type="AlphaFoldDB" id="A0A9P4YR63"/>
<dbReference type="EMBL" id="JAANYQ010000018">
    <property type="protein sequence ID" value="KAF4120193.1"/>
    <property type="molecule type" value="Genomic_DNA"/>
</dbReference>
<comment type="subcellular location">
    <subcellularLocation>
        <location evidence="1 9">Nucleus</location>
    </subcellularLocation>
</comment>
<evidence type="ECO:0000256" key="9">
    <source>
        <dbReference type="RuleBase" id="RU364142"/>
    </source>
</evidence>
<evidence type="ECO:0000256" key="3">
    <source>
        <dbReference type="ARBA" id="ARBA00020628"/>
    </source>
</evidence>
<evidence type="ECO:0000313" key="12">
    <source>
        <dbReference type="Proteomes" id="UP000749293"/>
    </source>
</evidence>
<evidence type="ECO:0000256" key="4">
    <source>
        <dbReference type="ARBA" id="ARBA00023015"/>
    </source>
</evidence>
<evidence type="ECO:0000256" key="1">
    <source>
        <dbReference type="ARBA" id="ARBA00004123"/>
    </source>
</evidence>
<organism evidence="11 12">
    <name type="scientific">Geosmithia morbida</name>
    <dbReference type="NCBI Taxonomy" id="1094350"/>
    <lineage>
        <taxon>Eukaryota</taxon>
        <taxon>Fungi</taxon>
        <taxon>Dikarya</taxon>
        <taxon>Ascomycota</taxon>
        <taxon>Pezizomycotina</taxon>
        <taxon>Sordariomycetes</taxon>
        <taxon>Hypocreomycetidae</taxon>
        <taxon>Hypocreales</taxon>
        <taxon>Bionectriaceae</taxon>
        <taxon>Geosmithia</taxon>
    </lineage>
</organism>
<dbReference type="GO" id="GO:0003712">
    <property type="term" value="F:transcription coregulator activity"/>
    <property type="evidence" value="ECO:0007669"/>
    <property type="project" value="InterPro"/>
</dbReference>
<name>A0A9P4YR63_9HYPO</name>
<sequence>MDGGKTKRAAALMLSARDRRLRQSVCFWSEFIERCINRRLDPDSFQSLVRVVHDEHPLPAPAIADLFLRPQPNCCYSLDPRVPPYLQVLSDLKYIDASATLRALYRYSSSHTLVEAQRRRSQQSDGHHKDPAGVAAASAADQTTTPVIRWRNSYWVEEVIFFRLCKSVHEGRAVQTTRTAFDVLKIVAKWLALFTEASSAFAHDLLNSEATGSSQTLQMEMETARAAFVPLLLRLTDNPVLLRVLAKPAAKHARRELSQNLAAFVPTLQLVNTGTEKSITEKLEFFRTRVLASLDPVDKKKKQAADAAMNEMLDSAVGPDAFEVAHVPIVTTRVGMYIHLNAVGDNQTAAIDLVLASFDVLANAIFRDGGKQDASLLRSFLINKVPLLLCQLLPPGFSTPSAEMCITSALNQVDRSLFPTASLMFDESRNNNPYTESVREDFCAACVLHGLINQEHVEAILGEMSMSYEPEKKSTEKLVNDYQAGNIRIVDLLGDLDKMDGNVAAVAHAVAEIIRRLCNEKDTASLKTLCTDMVQKLQCLDILLLFETLPSILGPLCQLLEGWHYEDDQAEYQPVYEEFGAILLLVLAFTNRYTLKPSDLGLYSPDSKLRKIITHSHTYRGKEQLSEAEDKCLNGWILGLFDTEAGGLGDELMSSCPPQEFYLLIAPLFYNIVVGYSHGYINDESLKSGVEYLVDTFLYPSLVPALLFLADYLKIDQKEQKAVIKVLQLILLPATISSEATAMLSSVKRIVAKPLANSLQMYLHKRDPKNVDVTPLLDSLKDSIPLSRRSGWADASEIAEWARAEPHGLWTSLRTTTQGLMQWSMQPQMTITPMTYTHRQFILGVKMMGPRRVLRLILEEVRRRHQDHSAKPNNVPAPSNVAGVVNDVATALICSPDVTNEPPAPSIDNAQSQAQQPQRLLTLRDMLKMEADKTPS</sequence>
<reference evidence="11" key="1">
    <citation type="submission" date="2020-03" db="EMBL/GenBank/DDBJ databases">
        <title>Site-based positive gene gene selection in Geosmithia morbida across the United States reveals a broad range of putative effectors and factors for local host and environmental adapation.</title>
        <authorList>
            <person name="Onufrak A."/>
            <person name="Murdoch R.W."/>
            <person name="Gazis R."/>
            <person name="Huff M."/>
            <person name="Staton M."/>
            <person name="Klingeman W."/>
            <person name="Hadziabdic D."/>
        </authorList>
    </citation>
    <scope>NUCLEOTIDE SEQUENCE</scope>
    <source>
        <strain evidence="11">1262</strain>
    </source>
</reference>
<feature type="region of interest" description="Disordered" evidence="10">
    <location>
        <begin position="116"/>
        <end position="140"/>
    </location>
</feature>
<evidence type="ECO:0000256" key="2">
    <source>
        <dbReference type="ARBA" id="ARBA00008782"/>
    </source>
</evidence>
<comment type="function">
    <text evidence="9">Component of the Mediator complex, a coactivator involved in the regulated transcription of nearly all RNA polymerase II-dependent genes. Mediator functions as a bridge to convey information from gene-specific regulatory proteins to the basal RNA polymerase II transcription machinery. Mediator is recruited to promoters by direct interactions with regulatory proteins and serves as a scaffold for the assembly of a functional preinitiation complex with RNA polymerase II and the general transcription factors.</text>
</comment>
<dbReference type="PANTHER" id="PTHR35784:SF1">
    <property type="entry name" value="MEDIATOR OF RNA POLYMERASE II TRANSCRIPTION SUBUNIT 5"/>
    <property type="match status" value="1"/>
</dbReference>
<comment type="subunit">
    <text evidence="9">Component of the Mediator complex.</text>
</comment>
<dbReference type="InterPro" id="IPR014801">
    <property type="entry name" value="Mediator_Med5_fun"/>
</dbReference>
<evidence type="ECO:0000256" key="10">
    <source>
        <dbReference type="SAM" id="MobiDB-lite"/>
    </source>
</evidence>
<dbReference type="GO" id="GO:0016592">
    <property type="term" value="C:mediator complex"/>
    <property type="evidence" value="ECO:0007669"/>
    <property type="project" value="InterPro"/>
</dbReference>
<evidence type="ECO:0000256" key="8">
    <source>
        <dbReference type="ARBA" id="ARBA00031256"/>
    </source>
</evidence>
<gene>
    <name evidence="9" type="primary">MED5</name>
    <name evidence="11" type="ORF">GMORB2_3320</name>
</gene>
<evidence type="ECO:0000313" key="11">
    <source>
        <dbReference type="EMBL" id="KAF4120193.1"/>
    </source>
</evidence>
<dbReference type="Pfam" id="PF08689">
    <property type="entry name" value="Med5"/>
    <property type="match status" value="1"/>
</dbReference>
<comment type="caution">
    <text evidence="11">The sequence shown here is derived from an EMBL/GenBank/DDBJ whole genome shotgun (WGS) entry which is preliminary data.</text>
</comment>
<keyword evidence="4 9" id="KW-0805">Transcription regulation</keyword>
<evidence type="ECO:0000256" key="6">
    <source>
        <dbReference type="ARBA" id="ARBA00023163"/>
    </source>
</evidence>
<dbReference type="Proteomes" id="UP000749293">
    <property type="component" value="Unassembled WGS sequence"/>
</dbReference>
<keyword evidence="12" id="KW-1185">Reference proteome</keyword>
<evidence type="ECO:0000256" key="7">
    <source>
        <dbReference type="ARBA" id="ARBA00023242"/>
    </source>
</evidence>
<keyword evidence="5 9" id="KW-0010">Activator</keyword>
<proteinExistence type="inferred from homology"/>
<accession>A0A9P4YR63</accession>
<keyword evidence="6 9" id="KW-0804">Transcription</keyword>
<dbReference type="PANTHER" id="PTHR35784">
    <property type="entry name" value="MEDIATOR OF RNA POLYMERASE II TRANSCRIPTION SUBUNIT 5"/>
    <property type="match status" value="1"/>
</dbReference>
<protein>
    <recommendedName>
        <fullName evidence="3 9">Mediator of RNA polymerase II transcription subunit 5</fullName>
    </recommendedName>
    <alternativeName>
        <fullName evidence="8 9">Mediator complex subunit 5</fullName>
    </alternativeName>
</protein>
<keyword evidence="7 9" id="KW-0539">Nucleus</keyword>
<dbReference type="OrthoDB" id="5322661at2759"/>
<comment type="similarity">
    <text evidence="2 9">Belongs to the Mediator complex subunit 5 family.</text>
</comment>
<evidence type="ECO:0000256" key="5">
    <source>
        <dbReference type="ARBA" id="ARBA00023159"/>
    </source>
</evidence>
<dbReference type="GO" id="GO:0006357">
    <property type="term" value="P:regulation of transcription by RNA polymerase II"/>
    <property type="evidence" value="ECO:0007669"/>
    <property type="project" value="InterPro"/>
</dbReference>